<proteinExistence type="predicted"/>
<evidence type="ECO:0000313" key="2">
    <source>
        <dbReference type="Proteomes" id="UP001060170"/>
    </source>
</evidence>
<evidence type="ECO:0000313" key="1">
    <source>
        <dbReference type="EMBL" id="KAI7949633.1"/>
    </source>
</evidence>
<name>A0ACC0EB30_9BASI</name>
<accession>A0ACC0EB30</accession>
<reference evidence="2" key="1">
    <citation type="journal article" date="2018" name="BMC Genomics">
        <title>Genomic insights into host adaptation between the wheat stripe rust pathogen (Puccinia striiformis f. sp. tritici) and the barley stripe rust pathogen (Puccinia striiformis f. sp. hordei).</title>
        <authorList>
            <person name="Xia C."/>
            <person name="Wang M."/>
            <person name="Yin C."/>
            <person name="Cornejo O.E."/>
            <person name="Hulbert S.H."/>
            <person name="Chen X."/>
        </authorList>
    </citation>
    <scope>NUCLEOTIDE SEQUENCE [LARGE SCALE GENOMIC DNA]</scope>
    <source>
        <strain evidence="2">93-210</strain>
    </source>
</reference>
<sequence>GVLWSDVPPIYPHKLAGLQLAKPCFLLPTSELLSLGGKQLTLHRLPMSGFLQKLFSCWIQSSITLTRVARSLMEAPNKLMPPLSWILVRSSMARSKSDRRIFNSENTDAAAGRRPVASFSSWPSPTSIVNPSLGGSECTWDSPIVVPSAGEEMQMAMVPGEARPASPPYIPYTEVDRAAEDFLADIYQLYPKTNVAVDLESNPRRDPTGTPRGSGAGNGAAESSQFPGPPIVAELLVEGPRRFGAHTTHHQRTLTLGVWLDSVKPPQMMIGYHGVHHHLGGLGRVDPNPESGSLHSDDALGFHPGESIPIFIFLIIHSSTRQHSGEPSSSFSFLPSIFRAFTIMERIGGTDCTDPVFQRPARCQEFLNDHHGQNQVTNSFVRGRTGFNDLVGPPPPPEASIGGSINTTPQWNMPVEMGEQQVFLTNKKPQCWGQNLDPQFHYTVTTV</sequence>
<gene>
    <name evidence="1" type="ORF">MJO28_008454</name>
</gene>
<keyword evidence="2" id="KW-1185">Reference proteome</keyword>
<comment type="caution">
    <text evidence="1">The sequence shown here is derived from an EMBL/GenBank/DDBJ whole genome shotgun (WGS) entry which is preliminary data.</text>
</comment>
<reference evidence="1 2" key="3">
    <citation type="journal article" date="2022" name="Microbiol. Spectr.">
        <title>Folding features and dynamics of 3D genome architecture in plant fungal pathogens.</title>
        <authorList>
            <person name="Xia C."/>
        </authorList>
    </citation>
    <scope>NUCLEOTIDE SEQUENCE [LARGE SCALE GENOMIC DNA]</scope>
    <source>
        <strain evidence="1 2">93-210</strain>
    </source>
</reference>
<organism evidence="1 2">
    <name type="scientific">Puccinia striiformis f. sp. tritici</name>
    <dbReference type="NCBI Taxonomy" id="168172"/>
    <lineage>
        <taxon>Eukaryota</taxon>
        <taxon>Fungi</taxon>
        <taxon>Dikarya</taxon>
        <taxon>Basidiomycota</taxon>
        <taxon>Pucciniomycotina</taxon>
        <taxon>Pucciniomycetes</taxon>
        <taxon>Pucciniales</taxon>
        <taxon>Pucciniaceae</taxon>
        <taxon>Puccinia</taxon>
    </lineage>
</organism>
<protein>
    <submittedName>
        <fullName evidence="1">Uncharacterized protein</fullName>
    </submittedName>
</protein>
<feature type="non-terminal residue" evidence="1">
    <location>
        <position position="1"/>
    </location>
</feature>
<dbReference type="Proteomes" id="UP001060170">
    <property type="component" value="Chromosome 8"/>
</dbReference>
<reference evidence="2" key="2">
    <citation type="journal article" date="2018" name="Mol. Plant Microbe Interact.">
        <title>Genome sequence resources for the wheat stripe rust pathogen (Puccinia striiformis f. sp. tritici) and the barley stripe rust pathogen (Puccinia striiformis f. sp. hordei).</title>
        <authorList>
            <person name="Xia C."/>
            <person name="Wang M."/>
            <person name="Yin C."/>
            <person name="Cornejo O.E."/>
            <person name="Hulbert S.H."/>
            <person name="Chen X."/>
        </authorList>
    </citation>
    <scope>NUCLEOTIDE SEQUENCE [LARGE SCALE GENOMIC DNA]</scope>
    <source>
        <strain evidence="2">93-210</strain>
    </source>
</reference>
<dbReference type="EMBL" id="CM045872">
    <property type="protein sequence ID" value="KAI7949633.1"/>
    <property type="molecule type" value="Genomic_DNA"/>
</dbReference>